<dbReference type="SMART" id="SM00191">
    <property type="entry name" value="Int_alpha"/>
    <property type="match status" value="4"/>
</dbReference>
<evidence type="ECO:0000256" key="4">
    <source>
        <dbReference type="ARBA" id="ARBA00023180"/>
    </source>
</evidence>
<dbReference type="KEGG" id="sspb:CP982_38665"/>
<dbReference type="Proteomes" id="UP000549009">
    <property type="component" value="Unassembled WGS sequence"/>
</dbReference>
<dbReference type="AlphaFoldDB" id="A0A5P2XL98"/>
<evidence type="ECO:0008006" key="10">
    <source>
        <dbReference type="Google" id="ProtNLM"/>
    </source>
</evidence>
<dbReference type="InterPro" id="IPR013517">
    <property type="entry name" value="FG-GAP"/>
</dbReference>
<keyword evidence="2" id="KW-0677">Repeat</keyword>
<evidence type="ECO:0000313" key="6">
    <source>
        <dbReference type="EMBL" id="MBB5102084.1"/>
    </source>
</evidence>
<dbReference type="GO" id="GO:0016787">
    <property type="term" value="F:hydrolase activity"/>
    <property type="evidence" value="ECO:0007669"/>
    <property type="project" value="UniProtKB-KW"/>
</dbReference>
<dbReference type="InterPro" id="IPR013519">
    <property type="entry name" value="Int_alpha_beta-p"/>
</dbReference>
<name>A0A5P2XL98_STRST</name>
<keyword evidence="1 5" id="KW-0732">Signal</keyword>
<dbReference type="PROSITE" id="PS51470">
    <property type="entry name" value="FG_GAP"/>
    <property type="match status" value="2"/>
</dbReference>
<evidence type="ECO:0000256" key="1">
    <source>
        <dbReference type="ARBA" id="ARBA00022729"/>
    </source>
</evidence>
<feature type="signal peptide" evidence="5">
    <location>
        <begin position="1"/>
        <end position="36"/>
    </location>
</feature>
<dbReference type="Gene3D" id="2.130.10.130">
    <property type="entry name" value="Integrin alpha, N-terminal"/>
    <property type="match status" value="3"/>
</dbReference>
<dbReference type="Pfam" id="PF01839">
    <property type="entry name" value="FG-GAP"/>
    <property type="match status" value="5"/>
</dbReference>
<protein>
    <recommendedName>
        <fullName evidence="10">VCBS repeat-containing protein</fullName>
    </recommendedName>
</protein>
<dbReference type="EMBL" id="CP023690">
    <property type="protein sequence ID" value="QEV63895.1"/>
    <property type="molecule type" value="Genomic_DNA"/>
</dbReference>
<dbReference type="EMBL" id="JACHJD010000002">
    <property type="protein sequence ID" value="MBB5102084.1"/>
    <property type="molecule type" value="Genomic_DNA"/>
</dbReference>
<sequence>MSRARRRARLTTPLVAMSLLTGGLTIWSLGQSPAEAATPAAKKTAAAEATDDFNGDGYADLVVGAPGATVSSKKKAGYVAVAYGSKNGLDPAHKKIISRSTNGVPGPAATKQEFGRSFTKGDLDGDGFTDLVIGTGWRDAGSVIMWGSASGLTSGTKINTYGHAPQAGDFDGDGKTDLALFATVAYHGDDPVDQRAKLWKGPISRTAKPTATLDFMDKSQWWSYGGDERPDLDCSPLPGKPESCIDGPRSVKGPVVPKAVGDINGDGRADIAMNDYYGDGEWGNRVLYGSPTGFKRGQAVGSDGALALGDINGDHYDDLVVGDSEYESKVMVAYGSKDGLKLGEGQVQKFNQDLPGVPGAEEDGDAFGASVAVGDVNRDGFADIAVGVPGEDVGRVKDAGSVVLVRGSASGVTGTGAQAFQQDTPEIPGVGEKGDAFGAATALLDVTGDGRADLAASSVNENASAGALWSLRGTSTGLTAKKSVAFGPKDLSAPSVAALFGSALR</sequence>
<dbReference type="SUPFAM" id="SSF69318">
    <property type="entry name" value="Integrin alpha N-terminal domain"/>
    <property type="match status" value="1"/>
</dbReference>
<keyword evidence="4" id="KW-0325">Glycoprotein</keyword>
<evidence type="ECO:0000313" key="7">
    <source>
        <dbReference type="EMBL" id="QEV63895.1"/>
    </source>
</evidence>
<dbReference type="Proteomes" id="UP000326505">
    <property type="component" value="Chromosome"/>
</dbReference>
<keyword evidence="3" id="KW-0378">Hydrolase</keyword>
<dbReference type="RefSeq" id="WP_150514752.1">
    <property type="nucleotide sequence ID" value="NZ_BMSQ01000009.1"/>
</dbReference>
<gene>
    <name evidence="7" type="ORF">CP982_38665</name>
    <name evidence="6" type="ORF">FHS40_001137</name>
</gene>
<evidence type="ECO:0000313" key="8">
    <source>
        <dbReference type="Proteomes" id="UP000326505"/>
    </source>
</evidence>
<dbReference type="PANTHER" id="PTHR23221">
    <property type="entry name" value="GLYCOSYLPHOSPHATIDYLINOSITOL PHOSPHOLIPASE D"/>
    <property type="match status" value="1"/>
</dbReference>
<dbReference type="PANTHER" id="PTHR23221:SF7">
    <property type="entry name" value="PHOSPHATIDYLINOSITOL-GLYCAN-SPECIFIC PHOSPHOLIPASE D"/>
    <property type="match status" value="1"/>
</dbReference>
<proteinExistence type="predicted"/>
<organism evidence="7 8">
    <name type="scientific">Streptomyces spectabilis</name>
    <dbReference type="NCBI Taxonomy" id="68270"/>
    <lineage>
        <taxon>Bacteria</taxon>
        <taxon>Bacillati</taxon>
        <taxon>Actinomycetota</taxon>
        <taxon>Actinomycetes</taxon>
        <taxon>Kitasatosporales</taxon>
        <taxon>Streptomycetaceae</taxon>
        <taxon>Streptomyces</taxon>
    </lineage>
</organism>
<evidence type="ECO:0000256" key="3">
    <source>
        <dbReference type="ARBA" id="ARBA00022801"/>
    </source>
</evidence>
<reference evidence="6 9" key="2">
    <citation type="submission" date="2020-08" db="EMBL/GenBank/DDBJ databases">
        <title>Genomic Encyclopedia of Type Strains, Phase III (KMG-III): the genomes of soil and plant-associated and newly described type strains.</title>
        <authorList>
            <person name="Whitman W."/>
        </authorList>
    </citation>
    <scope>NUCLEOTIDE SEQUENCE [LARGE SCALE GENOMIC DNA]</scope>
    <source>
        <strain evidence="6 9">CECT 3146</strain>
    </source>
</reference>
<dbReference type="OrthoDB" id="344301at2"/>
<evidence type="ECO:0000256" key="5">
    <source>
        <dbReference type="SAM" id="SignalP"/>
    </source>
</evidence>
<evidence type="ECO:0000313" key="9">
    <source>
        <dbReference type="Proteomes" id="UP000549009"/>
    </source>
</evidence>
<reference evidence="7 8" key="1">
    <citation type="submission" date="2017-09" db="EMBL/GenBank/DDBJ databases">
        <authorList>
            <person name="Lee N."/>
            <person name="Cho B.-K."/>
        </authorList>
    </citation>
    <scope>NUCLEOTIDE SEQUENCE [LARGE SCALE GENOMIC DNA]</scope>
    <source>
        <strain evidence="7 8">ATCC 27465</strain>
    </source>
</reference>
<dbReference type="InterPro" id="IPR028994">
    <property type="entry name" value="Integrin_alpha_N"/>
</dbReference>
<accession>A0A5P2XL98</accession>
<evidence type="ECO:0000256" key="2">
    <source>
        <dbReference type="ARBA" id="ARBA00022737"/>
    </source>
</evidence>
<feature type="chain" id="PRO_5044623426" description="VCBS repeat-containing protein" evidence="5">
    <location>
        <begin position="37"/>
        <end position="505"/>
    </location>
</feature>
<keyword evidence="9" id="KW-1185">Reference proteome</keyword>